<reference evidence="2" key="1">
    <citation type="journal article" date="2023" name="G3 (Bethesda)">
        <title>Genome assembly and association tests identify interacting loci associated with vigor, precocity, and sex in interspecific pistachio rootstocks.</title>
        <authorList>
            <person name="Palmer W."/>
            <person name="Jacygrad E."/>
            <person name="Sagayaradj S."/>
            <person name="Cavanaugh K."/>
            <person name="Han R."/>
            <person name="Bertier L."/>
            <person name="Beede B."/>
            <person name="Kafkas S."/>
            <person name="Golino D."/>
            <person name="Preece J."/>
            <person name="Michelmore R."/>
        </authorList>
    </citation>
    <scope>NUCLEOTIDE SEQUENCE [LARGE SCALE GENOMIC DNA]</scope>
</reference>
<organism evidence="1 2">
    <name type="scientific">Pistacia atlantica</name>
    <dbReference type="NCBI Taxonomy" id="434234"/>
    <lineage>
        <taxon>Eukaryota</taxon>
        <taxon>Viridiplantae</taxon>
        <taxon>Streptophyta</taxon>
        <taxon>Embryophyta</taxon>
        <taxon>Tracheophyta</taxon>
        <taxon>Spermatophyta</taxon>
        <taxon>Magnoliopsida</taxon>
        <taxon>eudicotyledons</taxon>
        <taxon>Gunneridae</taxon>
        <taxon>Pentapetalae</taxon>
        <taxon>rosids</taxon>
        <taxon>malvids</taxon>
        <taxon>Sapindales</taxon>
        <taxon>Anacardiaceae</taxon>
        <taxon>Pistacia</taxon>
    </lineage>
</organism>
<protein>
    <submittedName>
        <fullName evidence="1">Uncharacterized protein</fullName>
    </submittedName>
</protein>
<dbReference type="Proteomes" id="UP001164250">
    <property type="component" value="Chromosome 1"/>
</dbReference>
<dbReference type="EMBL" id="CM047897">
    <property type="protein sequence ID" value="KAJ0113588.1"/>
    <property type="molecule type" value="Genomic_DNA"/>
</dbReference>
<keyword evidence="2" id="KW-1185">Reference proteome</keyword>
<evidence type="ECO:0000313" key="1">
    <source>
        <dbReference type="EMBL" id="KAJ0113588.1"/>
    </source>
</evidence>
<gene>
    <name evidence="1" type="ORF">Patl1_01764</name>
</gene>
<comment type="caution">
    <text evidence="1">The sequence shown here is derived from an EMBL/GenBank/DDBJ whole genome shotgun (WGS) entry which is preliminary data.</text>
</comment>
<evidence type="ECO:0000313" key="2">
    <source>
        <dbReference type="Proteomes" id="UP001164250"/>
    </source>
</evidence>
<sequence length="21" mass="2288">MNSCNASGQISFSIFLANLRN</sequence>
<proteinExistence type="predicted"/>
<accession>A0ACC1CD17</accession>
<name>A0ACC1CD17_9ROSI</name>